<dbReference type="AlphaFoldDB" id="A0A6J4RHJ1"/>
<dbReference type="GO" id="GO:0016740">
    <property type="term" value="F:transferase activity"/>
    <property type="evidence" value="ECO:0007669"/>
    <property type="project" value="UniProtKB-KW"/>
</dbReference>
<feature type="compositionally biased region" description="Low complexity" evidence="1">
    <location>
        <begin position="93"/>
        <end position="110"/>
    </location>
</feature>
<feature type="region of interest" description="Disordered" evidence="1">
    <location>
        <begin position="250"/>
        <end position="282"/>
    </location>
</feature>
<evidence type="ECO:0000256" key="1">
    <source>
        <dbReference type="SAM" id="MobiDB-lite"/>
    </source>
</evidence>
<feature type="region of interest" description="Disordered" evidence="1">
    <location>
        <begin position="143"/>
        <end position="164"/>
    </location>
</feature>
<feature type="compositionally biased region" description="Low complexity" evidence="1">
    <location>
        <begin position="56"/>
        <end position="83"/>
    </location>
</feature>
<sequence>WWCSRTIAARSCCGPWRASRRCRRHHPSSWSTTGRPTAVRPTWRALIPESRCWHWPATRAPQPAPSASARRAPTTSPSATTTRGGSRERCAARWRCSTPTRRSRCSPPRSSSDRRGGWSPPAWRWREVRCRHGRRCRDRGCSASSPAGRWSGATHTWPPAGSMLATGSEARRRCWLPTWRRRAGTSSTPTSCAPITIPRPSATVPLGAPEPSATTCGRPGSAGPARRRCVAPENCSWPRLAIVLHCGARSPPREGFRGSSATGGWYRPRSSATCAGSRPRPR</sequence>
<keyword evidence="2" id="KW-0808">Transferase</keyword>
<feature type="non-terminal residue" evidence="2">
    <location>
        <position position="1"/>
    </location>
</feature>
<organism evidence="2">
    <name type="scientific">uncultured Solirubrobacteraceae bacterium</name>
    <dbReference type="NCBI Taxonomy" id="1162706"/>
    <lineage>
        <taxon>Bacteria</taxon>
        <taxon>Bacillati</taxon>
        <taxon>Actinomycetota</taxon>
        <taxon>Thermoleophilia</taxon>
        <taxon>Solirubrobacterales</taxon>
        <taxon>Solirubrobacteraceae</taxon>
        <taxon>environmental samples</taxon>
    </lineage>
</organism>
<name>A0A6J4RHJ1_9ACTN</name>
<gene>
    <name evidence="2" type="ORF">AVDCRST_MAG69-280</name>
</gene>
<proteinExistence type="predicted"/>
<reference evidence="2" key="1">
    <citation type="submission" date="2020-02" db="EMBL/GenBank/DDBJ databases">
        <authorList>
            <person name="Meier V. D."/>
        </authorList>
    </citation>
    <scope>NUCLEOTIDE SEQUENCE</scope>
    <source>
        <strain evidence="2">AVDCRST_MAG69</strain>
    </source>
</reference>
<feature type="non-terminal residue" evidence="2">
    <location>
        <position position="282"/>
    </location>
</feature>
<feature type="region of interest" description="Disordered" evidence="1">
    <location>
        <begin position="56"/>
        <end position="119"/>
    </location>
</feature>
<evidence type="ECO:0000313" key="2">
    <source>
        <dbReference type="EMBL" id="CAA9473864.1"/>
    </source>
</evidence>
<feature type="region of interest" description="Disordered" evidence="1">
    <location>
        <begin position="186"/>
        <end position="224"/>
    </location>
</feature>
<accession>A0A6J4RHJ1</accession>
<protein>
    <submittedName>
        <fullName evidence="2">Transferase</fullName>
    </submittedName>
</protein>
<dbReference type="EMBL" id="CADCVP010000038">
    <property type="protein sequence ID" value="CAA9473864.1"/>
    <property type="molecule type" value="Genomic_DNA"/>
</dbReference>